<dbReference type="OrthoDB" id="949867at2"/>
<protein>
    <submittedName>
        <fullName evidence="1">Uncharacterized protein</fullName>
    </submittedName>
</protein>
<name>A0A1I5WMP9_HYMAR</name>
<dbReference type="RefSeq" id="WP_092670491.1">
    <property type="nucleotide sequence ID" value="NZ_FOXS01000002.1"/>
</dbReference>
<dbReference type="STRING" id="1227077.SAMN04515668_1400"/>
<evidence type="ECO:0000313" key="2">
    <source>
        <dbReference type="Proteomes" id="UP000199029"/>
    </source>
</evidence>
<sequence>MHNFQPTATLLKRTGFLLLLPLLMSCEDSLDDLYPKVQPVQVPAATQAGLNTFGCRVNGQVWEANNASTLAGKVITPTARYDQGELRIDAFRRLQVAGPVTNFHFSLSSVKGPGVYELGVSEAGNSAELKTANGLMNYVSDGQHTGTLTITRLDTTGAQAFVAGRFELQAAPRHGARRSAELPAEMQVTEGRFDIQLSR</sequence>
<keyword evidence="2" id="KW-1185">Reference proteome</keyword>
<evidence type="ECO:0000313" key="1">
    <source>
        <dbReference type="EMBL" id="SFQ21073.1"/>
    </source>
</evidence>
<reference evidence="2" key="1">
    <citation type="submission" date="2016-10" db="EMBL/GenBank/DDBJ databases">
        <authorList>
            <person name="Varghese N."/>
            <person name="Submissions S."/>
        </authorList>
    </citation>
    <scope>NUCLEOTIDE SEQUENCE [LARGE SCALE GENOMIC DNA]</scope>
    <source>
        <strain evidence="2">OR362-8,ATCC BAA-1266,JCM 13504</strain>
    </source>
</reference>
<organism evidence="1 2">
    <name type="scientific">Hymenobacter arizonensis</name>
    <name type="common">Siccationidurans arizonensis</name>
    <dbReference type="NCBI Taxonomy" id="1227077"/>
    <lineage>
        <taxon>Bacteria</taxon>
        <taxon>Pseudomonadati</taxon>
        <taxon>Bacteroidota</taxon>
        <taxon>Cytophagia</taxon>
        <taxon>Cytophagales</taxon>
        <taxon>Hymenobacteraceae</taxon>
        <taxon>Hymenobacter</taxon>
    </lineage>
</organism>
<gene>
    <name evidence="1" type="ORF">SAMN04515668_1400</name>
</gene>
<accession>A0A1I5WMP9</accession>
<dbReference type="AlphaFoldDB" id="A0A1I5WMP9"/>
<dbReference type="Proteomes" id="UP000199029">
    <property type="component" value="Unassembled WGS sequence"/>
</dbReference>
<dbReference type="EMBL" id="FOXS01000002">
    <property type="protein sequence ID" value="SFQ21073.1"/>
    <property type="molecule type" value="Genomic_DNA"/>
</dbReference>
<proteinExistence type="predicted"/>